<dbReference type="RefSeq" id="WP_345128240.1">
    <property type="nucleotide sequence ID" value="NZ_BAABAT010000009.1"/>
</dbReference>
<reference evidence="3" key="1">
    <citation type="journal article" date="2019" name="Int. J. Syst. Evol. Microbiol.">
        <title>The Global Catalogue of Microorganisms (GCM) 10K type strain sequencing project: providing services to taxonomists for standard genome sequencing and annotation.</title>
        <authorList>
            <consortium name="The Broad Institute Genomics Platform"/>
            <consortium name="The Broad Institute Genome Sequencing Center for Infectious Disease"/>
            <person name="Wu L."/>
            <person name="Ma J."/>
        </authorList>
    </citation>
    <scope>NUCLEOTIDE SEQUENCE [LARGE SCALE GENOMIC DNA]</scope>
    <source>
        <strain evidence="3">JCM 17441</strain>
    </source>
</reference>
<dbReference type="Gene3D" id="1.10.630.10">
    <property type="entry name" value="Cytochrome P450"/>
    <property type="match status" value="2"/>
</dbReference>
<evidence type="ECO:0000313" key="2">
    <source>
        <dbReference type="EMBL" id="GAA4250114.1"/>
    </source>
</evidence>
<dbReference type="EMBL" id="BAABAT010000009">
    <property type="protein sequence ID" value="GAA4250114.1"/>
    <property type="molecule type" value="Genomic_DNA"/>
</dbReference>
<accession>A0ABP8D8V6</accession>
<dbReference type="InterPro" id="IPR002397">
    <property type="entry name" value="Cyt_P450_B"/>
</dbReference>
<comment type="similarity">
    <text evidence="1">Belongs to the cytochrome P450 family.</text>
</comment>
<dbReference type="PANTHER" id="PTHR46696:SF1">
    <property type="entry name" value="CYTOCHROME P450 YJIB-RELATED"/>
    <property type="match status" value="1"/>
</dbReference>
<dbReference type="Proteomes" id="UP001500620">
    <property type="component" value="Unassembled WGS sequence"/>
</dbReference>
<keyword evidence="3" id="KW-1185">Reference proteome</keyword>
<proteinExistence type="inferred from homology"/>
<name>A0ABP8D8V6_9ACTN</name>
<sequence length="329" mass="35115">MNEALHTPGEPVRIDTPDGPAWVLRRLADVRAASTDPRLSPCPRHAAGGDYRGYDLPPEFRDNIISAEPADHRRVRALVAPLMDRAAANRLAPALRDAARRALAKAGGEFDAVADYAGPYVADAVAGWLGLPPHVREPYLAWAARITGPGWADVRARDTLPGMLAMVRDLAATGAHALLERRDAGRLSSGETSSMLFYLLFVWYEVCVDAIAEALAGGGLDETLAAHAPQVTAFRRFATEDVAIGGTTIRAGQTVLYSLRAASADGPDHIAFGYGPHRCPGEPVARAVIEHGVGAVREAGVKIDTRDSVRTNGLRTDGLRRLRASTVTP</sequence>
<dbReference type="InterPro" id="IPR017972">
    <property type="entry name" value="Cyt_P450_CS"/>
</dbReference>
<dbReference type="PROSITE" id="PS00086">
    <property type="entry name" value="CYTOCHROME_P450"/>
    <property type="match status" value="1"/>
</dbReference>
<dbReference type="PANTHER" id="PTHR46696">
    <property type="entry name" value="P450, PUTATIVE (EUROFUNG)-RELATED"/>
    <property type="match status" value="1"/>
</dbReference>
<gene>
    <name evidence="2" type="ORF">GCM10022255_037120</name>
</gene>
<organism evidence="2 3">
    <name type="scientific">Dactylosporangium darangshiense</name>
    <dbReference type="NCBI Taxonomy" id="579108"/>
    <lineage>
        <taxon>Bacteria</taxon>
        <taxon>Bacillati</taxon>
        <taxon>Actinomycetota</taxon>
        <taxon>Actinomycetes</taxon>
        <taxon>Micromonosporales</taxon>
        <taxon>Micromonosporaceae</taxon>
        <taxon>Dactylosporangium</taxon>
    </lineage>
</organism>
<protein>
    <submittedName>
        <fullName evidence="2">Cytochrome P450</fullName>
    </submittedName>
</protein>
<dbReference type="SUPFAM" id="SSF48264">
    <property type="entry name" value="Cytochrome P450"/>
    <property type="match status" value="1"/>
</dbReference>
<dbReference type="InterPro" id="IPR036396">
    <property type="entry name" value="Cyt_P450_sf"/>
</dbReference>
<evidence type="ECO:0000256" key="1">
    <source>
        <dbReference type="ARBA" id="ARBA00010617"/>
    </source>
</evidence>
<evidence type="ECO:0000313" key="3">
    <source>
        <dbReference type="Proteomes" id="UP001500620"/>
    </source>
</evidence>
<dbReference type="PRINTS" id="PR00359">
    <property type="entry name" value="BP450"/>
</dbReference>
<comment type="caution">
    <text evidence="2">The sequence shown here is derived from an EMBL/GenBank/DDBJ whole genome shotgun (WGS) entry which is preliminary data.</text>
</comment>